<dbReference type="Gene3D" id="3.10.129.10">
    <property type="entry name" value="Hotdog Thioesterase"/>
    <property type="match status" value="1"/>
</dbReference>
<protein>
    <recommendedName>
        <fullName evidence="1">MaoC-like domain-containing protein</fullName>
    </recommendedName>
</protein>
<keyword evidence="3" id="KW-1185">Reference proteome</keyword>
<dbReference type="Proteomes" id="UP001372338">
    <property type="component" value="Unassembled WGS sequence"/>
</dbReference>
<gene>
    <name evidence="2" type="ORF">RIF29_09828</name>
</gene>
<evidence type="ECO:0000313" key="3">
    <source>
        <dbReference type="Proteomes" id="UP001372338"/>
    </source>
</evidence>
<dbReference type="Pfam" id="PF01575">
    <property type="entry name" value="MaoC_dehydratas"/>
    <property type="match status" value="1"/>
</dbReference>
<dbReference type="InterPro" id="IPR002539">
    <property type="entry name" value="MaoC-like_dom"/>
</dbReference>
<name>A0AAN9ILP1_CROPI</name>
<feature type="domain" description="MaoC-like" evidence="1">
    <location>
        <begin position="81"/>
        <end position="121"/>
    </location>
</feature>
<comment type="caution">
    <text evidence="2">The sequence shown here is derived from an EMBL/GenBank/DDBJ whole genome shotgun (WGS) entry which is preliminary data.</text>
</comment>
<reference evidence="2 3" key="1">
    <citation type="submission" date="2024-01" db="EMBL/GenBank/DDBJ databases">
        <title>The genomes of 5 underutilized Papilionoideae crops provide insights into root nodulation and disease resistanc.</title>
        <authorList>
            <person name="Yuan L."/>
        </authorList>
    </citation>
    <scope>NUCLEOTIDE SEQUENCE [LARGE SCALE GENOMIC DNA]</scope>
    <source>
        <strain evidence="2">ZHUSHIDOU_FW_LH</strain>
        <tissue evidence="2">Leaf</tissue>
    </source>
</reference>
<sequence length="205" mass="23347">MPRDGNIPFTMRRKYSVLSETESCILLHFQLVRDNNISGHCLVKLNPLMRSLVYSSKLQYLSLRCLASANPLVFKPGDMLRQARVFTEEDILQYSKVTHDCNPLHTDATAARGVGFEGPLLKLSDVGLAFSRNMRKNGWEGEFDERMVNGVEEGLLALLMLKQLEESTSLVAVGQMGRTVIIYRPSLSRRKAEEKKKKQDWKPKF</sequence>
<dbReference type="InterPro" id="IPR029069">
    <property type="entry name" value="HotDog_dom_sf"/>
</dbReference>
<dbReference type="SUPFAM" id="SSF54637">
    <property type="entry name" value="Thioesterase/thiol ester dehydrase-isomerase"/>
    <property type="match status" value="1"/>
</dbReference>
<dbReference type="PANTHER" id="PTHR47714">
    <property type="entry name" value="CRS1/YHBY DOMAIN CONTAINING PROTEIN, EXPRESSED"/>
    <property type="match status" value="1"/>
</dbReference>
<proteinExistence type="predicted"/>
<accession>A0AAN9ILP1</accession>
<dbReference type="AlphaFoldDB" id="A0AAN9ILP1"/>
<evidence type="ECO:0000313" key="2">
    <source>
        <dbReference type="EMBL" id="KAK7281651.1"/>
    </source>
</evidence>
<evidence type="ECO:0000259" key="1">
    <source>
        <dbReference type="Pfam" id="PF01575"/>
    </source>
</evidence>
<dbReference type="PANTHER" id="PTHR47714:SF1">
    <property type="entry name" value="RNA-BINDING CRS1 _ YHBY (CRM) DOMAIN PROTEIN"/>
    <property type="match status" value="1"/>
</dbReference>
<dbReference type="GO" id="GO:0009507">
    <property type="term" value="C:chloroplast"/>
    <property type="evidence" value="ECO:0007669"/>
    <property type="project" value="TreeGrafter"/>
</dbReference>
<organism evidence="2 3">
    <name type="scientific">Crotalaria pallida</name>
    <name type="common">Smooth rattlebox</name>
    <name type="synonym">Crotalaria striata</name>
    <dbReference type="NCBI Taxonomy" id="3830"/>
    <lineage>
        <taxon>Eukaryota</taxon>
        <taxon>Viridiplantae</taxon>
        <taxon>Streptophyta</taxon>
        <taxon>Embryophyta</taxon>
        <taxon>Tracheophyta</taxon>
        <taxon>Spermatophyta</taxon>
        <taxon>Magnoliopsida</taxon>
        <taxon>eudicotyledons</taxon>
        <taxon>Gunneridae</taxon>
        <taxon>Pentapetalae</taxon>
        <taxon>rosids</taxon>
        <taxon>fabids</taxon>
        <taxon>Fabales</taxon>
        <taxon>Fabaceae</taxon>
        <taxon>Papilionoideae</taxon>
        <taxon>50 kb inversion clade</taxon>
        <taxon>genistoids sensu lato</taxon>
        <taxon>core genistoids</taxon>
        <taxon>Crotalarieae</taxon>
        <taxon>Crotalaria</taxon>
    </lineage>
</organism>
<dbReference type="EMBL" id="JAYWIO010000002">
    <property type="protein sequence ID" value="KAK7281651.1"/>
    <property type="molecule type" value="Genomic_DNA"/>
</dbReference>